<comment type="caution">
    <text evidence="2">The sequence shown here is derived from an EMBL/GenBank/DDBJ whole genome shotgun (WGS) entry which is preliminary data.</text>
</comment>
<feature type="compositionally biased region" description="Basic and acidic residues" evidence="1">
    <location>
        <begin position="22"/>
        <end position="32"/>
    </location>
</feature>
<evidence type="ECO:0000256" key="1">
    <source>
        <dbReference type="SAM" id="MobiDB-lite"/>
    </source>
</evidence>
<feature type="region of interest" description="Disordered" evidence="1">
    <location>
        <begin position="1"/>
        <end position="78"/>
    </location>
</feature>
<feature type="non-terminal residue" evidence="2">
    <location>
        <position position="78"/>
    </location>
</feature>
<accession>A0A821IEZ2</accession>
<keyword evidence="3" id="KW-1185">Reference proteome</keyword>
<feature type="non-terminal residue" evidence="2">
    <location>
        <position position="1"/>
    </location>
</feature>
<dbReference type="EMBL" id="CAJOBG010099969">
    <property type="protein sequence ID" value="CAF4698814.1"/>
    <property type="molecule type" value="Genomic_DNA"/>
</dbReference>
<name>A0A821IEZ2_9BILA</name>
<protein>
    <submittedName>
        <fullName evidence="2">Uncharacterized protein</fullName>
    </submittedName>
</protein>
<sequence length="78" mass="8937">MNKKQTNEIKQNDLSRQSTKMVDNRELTRDTLKSSTSTRSGTLSSRKSSAKTNEQSDQDDEEKTEKQVTFIEPPEKTN</sequence>
<dbReference type="Proteomes" id="UP000663866">
    <property type="component" value="Unassembled WGS sequence"/>
</dbReference>
<feature type="compositionally biased region" description="Low complexity" evidence="1">
    <location>
        <begin position="33"/>
        <end position="47"/>
    </location>
</feature>
<proteinExistence type="predicted"/>
<feature type="compositionally biased region" description="Basic and acidic residues" evidence="1">
    <location>
        <begin position="1"/>
        <end position="13"/>
    </location>
</feature>
<reference evidence="2" key="1">
    <citation type="submission" date="2021-02" db="EMBL/GenBank/DDBJ databases">
        <authorList>
            <person name="Nowell W R."/>
        </authorList>
    </citation>
    <scope>NUCLEOTIDE SEQUENCE</scope>
</reference>
<evidence type="ECO:0000313" key="2">
    <source>
        <dbReference type="EMBL" id="CAF4698814.1"/>
    </source>
</evidence>
<gene>
    <name evidence="2" type="ORF">OVN521_LOCUS48327</name>
</gene>
<evidence type="ECO:0000313" key="3">
    <source>
        <dbReference type="Proteomes" id="UP000663866"/>
    </source>
</evidence>
<organism evidence="2 3">
    <name type="scientific">Rotaria magnacalcarata</name>
    <dbReference type="NCBI Taxonomy" id="392030"/>
    <lineage>
        <taxon>Eukaryota</taxon>
        <taxon>Metazoa</taxon>
        <taxon>Spiralia</taxon>
        <taxon>Gnathifera</taxon>
        <taxon>Rotifera</taxon>
        <taxon>Eurotatoria</taxon>
        <taxon>Bdelloidea</taxon>
        <taxon>Philodinida</taxon>
        <taxon>Philodinidae</taxon>
        <taxon>Rotaria</taxon>
    </lineage>
</organism>
<dbReference type="AlphaFoldDB" id="A0A821IEZ2"/>